<dbReference type="Proteomes" id="UP001353858">
    <property type="component" value="Unassembled WGS sequence"/>
</dbReference>
<organism evidence="2 3">
    <name type="scientific">Aquatica leii</name>
    <dbReference type="NCBI Taxonomy" id="1421715"/>
    <lineage>
        <taxon>Eukaryota</taxon>
        <taxon>Metazoa</taxon>
        <taxon>Ecdysozoa</taxon>
        <taxon>Arthropoda</taxon>
        <taxon>Hexapoda</taxon>
        <taxon>Insecta</taxon>
        <taxon>Pterygota</taxon>
        <taxon>Neoptera</taxon>
        <taxon>Endopterygota</taxon>
        <taxon>Coleoptera</taxon>
        <taxon>Polyphaga</taxon>
        <taxon>Elateriformia</taxon>
        <taxon>Elateroidea</taxon>
        <taxon>Lampyridae</taxon>
        <taxon>Luciolinae</taxon>
        <taxon>Aquatica</taxon>
    </lineage>
</organism>
<evidence type="ECO:0000313" key="2">
    <source>
        <dbReference type="EMBL" id="KAK4875579.1"/>
    </source>
</evidence>
<evidence type="ECO:0000256" key="1">
    <source>
        <dbReference type="SAM" id="MobiDB-lite"/>
    </source>
</evidence>
<keyword evidence="3" id="KW-1185">Reference proteome</keyword>
<dbReference type="AlphaFoldDB" id="A0AAN7SEX6"/>
<feature type="region of interest" description="Disordered" evidence="1">
    <location>
        <begin position="283"/>
        <end position="303"/>
    </location>
</feature>
<proteinExistence type="predicted"/>
<protein>
    <submittedName>
        <fullName evidence="2">Uncharacterized protein</fullName>
    </submittedName>
</protein>
<feature type="compositionally biased region" description="Low complexity" evidence="1">
    <location>
        <begin position="398"/>
        <end position="411"/>
    </location>
</feature>
<evidence type="ECO:0000313" key="3">
    <source>
        <dbReference type="Proteomes" id="UP001353858"/>
    </source>
</evidence>
<comment type="caution">
    <text evidence="2">The sequence shown here is derived from an EMBL/GenBank/DDBJ whole genome shotgun (WGS) entry which is preliminary data.</text>
</comment>
<feature type="region of interest" description="Disordered" evidence="1">
    <location>
        <begin position="368"/>
        <end position="411"/>
    </location>
</feature>
<accession>A0AAN7SEX6</accession>
<sequence length="622" mass="71246">MKDYRNKTKNEPSVQCSKMFTMSHSSPDQVFGYNPSSVNYCYDDPDSYVPDYPDTDAISEGSHVIAPSNVTTELYRRKACAPPSSTSPEGYRHNMYVAPNYYYDPFHHHAPAPVRRTVIYRRSYPMIDESGRYFTTPIDEGFREHEVFSTPQMRTLRRHSATPTTLTPMAPRVARRHHLGVRTPRYYRRTMTNVIKKPSALCLPVSCQPDPASYRRNKRHPEESCYSPQFSKQPIPKELSRRHSVPMQMPSTDDQEQREIHMTQSDVDAVLARYDTIFEGQGLESPSEKCESVSSKTSSKAKMLPKIPTTIKKQQERIKKFSKRNNTTKVTNKKQQKTNANIENLQVEEITPEVLDSMLSELMSSENKQNEIIQKKENPKSASQISYEIKDNDENSTRKNTNNNTTNSTLNASNQYYQSFNYKDISSNIAKSQINNYNKSGNSTPVITTPIPRTPRFDGQSISLKHHPSEKTKLSTCESQSDDNGVLELHRSKSYIVNLIDRALSKELGTIPDEVYQSVPKELNNINTKHAACTMKKHDKRCEKGLCLEITQTSGDSLIPNAAAPPSDNETRHDCTCNVKEEPLYIKQLRQLRWGHLKHIQMEVRRLEDLERFLDSCTPSSR</sequence>
<name>A0AAN7SEX6_9COLE</name>
<feature type="region of interest" description="Disordered" evidence="1">
    <location>
        <begin position="213"/>
        <end position="258"/>
    </location>
</feature>
<dbReference type="EMBL" id="JARPUR010000005">
    <property type="protein sequence ID" value="KAK4875579.1"/>
    <property type="molecule type" value="Genomic_DNA"/>
</dbReference>
<gene>
    <name evidence="2" type="ORF">RN001_012001</name>
</gene>
<feature type="compositionally biased region" description="Basic and acidic residues" evidence="1">
    <location>
        <begin position="388"/>
        <end position="397"/>
    </location>
</feature>
<reference evidence="3" key="1">
    <citation type="submission" date="2023-01" db="EMBL/GenBank/DDBJ databases">
        <title>Key to firefly adult light organ development and bioluminescence: homeobox transcription factors regulate luciferase expression and transportation to peroxisome.</title>
        <authorList>
            <person name="Fu X."/>
        </authorList>
    </citation>
    <scope>NUCLEOTIDE SEQUENCE [LARGE SCALE GENOMIC DNA]</scope>
</reference>